<evidence type="ECO:0000256" key="1">
    <source>
        <dbReference type="SAM" id="Phobius"/>
    </source>
</evidence>
<keyword evidence="4" id="KW-1185">Reference proteome</keyword>
<accession>A0A4Q0P5W4</accession>
<evidence type="ECO:0000259" key="2">
    <source>
        <dbReference type="Pfam" id="PF13239"/>
    </source>
</evidence>
<name>A0A4Q0P5W4_9FLAO</name>
<keyword evidence="1" id="KW-0812">Transmembrane</keyword>
<organism evidence="3 4">
    <name type="scientific">Leeuwenhoekiella aequorea</name>
    <dbReference type="NCBI Taxonomy" id="283736"/>
    <lineage>
        <taxon>Bacteria</taxon>
        <taxon>Pseudomonadati</taxon>
        <taxon>Bacteroidota</taxon>
        <taxon>Flavobacteriia</taxon>
        <taxon>Flavobacteriales</taxon>
        <taxon>Flavobacteriaceae</taxon>
        <taxon>Leeuwenhoekiella</taxon>
    </lineage>
</organism>
<feature type="transmembrane region" description="Helical" evidence="1">
    <location>
        <begin position="32"/>
        <end position="54"/>
    </location>
</feature>
<dbReference type="RefSeq" id="WP_128758132.1">
    <property type="nucleotide sequence ID" value="NZ_QOVM01000005.1"/>
</dbReference>
<evidence type="ECO:0000313" key="3">
    <source>
        <dbReference type="EMBL" id="RXG21456.1"/>
    </source>
</evidence>
<keyword evidence="1" id="KW-1133">Transmembrane helix</keyword>
<feature type="transmembrane region" description="Helical" evidence="1">
    <location>
        <begin position="66"/>
        <end position="88"/>
    </location>
</feature>
<gene>
    <name evidence="3" type="ORF">DSM00_2303</name>
</gene>
<reference evidence="3 4" key="1">
    <citation type="submission" date="2018-07" db="EMBL/GenBank/DDBJ databases">
        <title>Leeuwenhoekiella genomics.</title>
        <authorList>
            <person name="Tahon G."/>
            <person name="Willems A."/>
        </authorList>
    </citation>
    <scope>NUCLEOTIDE SEQUENCE [LARGE SCALE GENOMIC DNA]</scope>
    <source>
        <strain evidence="3 4">LMG 22550</strain>
    </source>
</reference>
<dbReference type="OrthoDB" id="1443721at2"/>
<keyword evidence="1" id="KW-0472">Membrane</keyword>
<protein>
    <submittedName>
        <fullName evidence="3">2TM domain-containing protein</fullName>
    </submittedName>
</protein>
<proteinExistence type="predicted"/>
<dbReference type="InterPro" id="IPR025698">
    <property type="entry name" value="2TM_dom"/>
</dbReference>
<comment type="caution">
    <text evidence="3">The sequence shown here is derived from an EMBL/GenBank/DDBJ whole genome shotgun (WGS) entry which is preliminary data.</text>
</comment>
<sequence length="141" mass="16965">MFSKKQETTKIDRDQRELIEYAQLRVKEKKNLFRHFVIFLAGAILLIILNLILDFGADFRPLEIDWFVWATLIWFFFFLIHFLNVFLFKSFMNKKWENDQLDKLVAKQKNKIAKLQTKVDQEHPIIEPTTTYTRPNTPLNS</sequence>
<dbReference type="AlphaFoldDB" id="A0A4Q0P5W4"/>
<dbReference type="Proteomes" id="UP000289238">
    <property type="component" value="Unassembled WGS sequence"/>
</dbReference>
<feature type="domain" description="2TM" evidence="2">
    <location>
        <begin position="21"/>
        <end position="105"/>
    </location>
</feature>
<evidence type="ECO:0000313" key="4">
    <source>
        <dbReference type="Proteomes" id="UP000289238"/>
    </source>
</evidence>
<dbReference type="EMBL" id="QOVM01000005">
    <property type="protein sequence ID" value="RXG21456.1"/>
    <property type="molecule type" value="Genomic_DNA"/>
</dbReference>
<dbReference type="Pfam" id="PF13239">
    <property type="entry name" value="2TM"/>
    <property type="match status" value="1"/>
</dbReference>